<accession>A0AA45QQV3</accession>
<dbReference type="Gene3D" id="1.10.10.630">
    <property type="entry name" value="DnaD domain-like"/>
    <property type="match status" value="1"/>
</dbReference>
<dbReference type="SUPFAM" id="SSF158499">
    <property type="entry name" value="DnaD domain-like"/>
    <property type="match status" value="1"/>
</dbReference>
<evidence type="ECO:0000313" key="4">
    <source>
        <dbReference type="Proteomes" id="UP000663608"/>
    </source>
</evidence>
<sequence length="276" mass="31973">MQSIKRKKAGNNFTILSNEFLRDEKLSLKAKGLLAYILSLPDDWKIYFEEIEKHHKDGKASLRTAWKELESNGYARTLRKIDPETKAVKEWYKEVSDFKKPDSDFPDVAFPDLAFPDVGNKQLLNTNIQSTNKQNTENIKTTLSGEKQNLFQKLSDIYQENFGMASSIIMENIKYDLEDFGYDLVKEAMRRAALSQRNYRSAQNILKDWQRKGVKTLQDVKADDVNFRNRKQKNNSYHSSKIVQGAPEWSNPKTLKDRKYMSNEEVEALINGLGDT</sequence>
<evidence type="ECO:0000259" key="2">
    <source>
        <dbReference type="Pfam" id="PF07261"/>
    </source>
</evidence>
<evidence type="ECO:0000256" key="1">
    <source>
        <dbReference type="ARBA" id="ARBA00093462"/>
    </source>
</evidence>
<dbReference type="InterPro" id="IPR006343">
    <property type="entry name" value="DnaB/C_C"/>
</dbReference>
<reference evidence="3 4" key="1">
    <citation type="submission" date="2021-02" db="EMBL/GenBank/DDBJ databases">
        <title>Complete genome sequence of Lactococcus lactis strain K_LL004.</title>
        <authorList>
            <person name="Kim H.B."/>
        </authorList>
    </citation>
    <scope>NUCLEOTIDE SEQUENCE [LARGE SCALE GENOMIC DNA]</scope>
    <source>
        <strain evidence="3 4">K_LL004</strain>
    </source>
</reference>
<organism evidence="3 4">
    <name type="scientific">Lactococcus taiwanensis</name>
    <dbReference type="NCBI Taxonomy" id="1151742"/>
    <lineage>
        <taxon>Bacteria</taxon>
        <taxon>Bacillati</taxon>
        <taxon>Bacillota</taxon>
        <taxon>Bacilli</taxon>
        <taxon>Lactobacillales</taxon>
        <taxon>Streptococcaceae</taxon>
        <taxon>Lactococcus</taxon>
    </lineage>
</organism>
<dbReference type="RefSeq" id="WP_205871768.1">
    <property type="nucleotide sequence ID" value="NZ_CP070872.1"/>
</dbReference>
<dbReference type="AlphaFoldDB" id="A0AA45QQV3"/>
<name>A0AA45QQV3_9LACT</name>
<proteinExistence type="inferred from homology"/>
<gene>
    <name evidence="3" type="ORF">JW886_07660</name>
</gene>
<dbReference type="PANTHER" id="PTHR37293">
    <property type="entry name" value="PHAGE REPLICATION PROTEIN-RELATED"/>
    <property type="match status" value="1"/>
</dbReference>
<dbReference type="Proteomes" id="UP000663608">
    <property type="component" value="Chromosome"/>
</dbReference>
<comment type="similarity">
    <text evidence="1">Belongs to the DnaB/DnaD family.</text>
</comment>
<dbReference type="Pfam" id="PF07261">
    <property type="entry name" value="DnaB_2"/>
    <property type="match status" value="1"/>
</dbReference>
<dbReference type="PANTHER" id="PTHR37293:SF9">
    <property type="entry name" value="PHI ETA ORF 22-LIKE PROTEIN"/>
    <property type="match status" value="1"/>
</dbReference>
<dbReference type="NCBIfam" id="TIGR01446">
    <property type="entry name" value="DnaD_dom"/>
    <property type="match status" value="1"/>
</dbReference>
<dbReference type="InterPro" id="IPR034829">
    <property type="entry name" value="DnaD-like_sf"/>
</dbReference>
<dbReference type="InterPro" id="IPR053162">
    <property type="entry name" value="DnaD"/>
</dbReference>
<evidence type="ECO:0000313" key="3">
    <source>
        <dbReference type="EMBL" id="QSE76334.1"/>
    </source>
</evidence>
<dbReference type="EMBL" id="CP070872">
    <property type="protein sequence ID" value="QSE76334.1"/>
    <property type="molecule type" value="Genomic_DNA"/>
</dbReference>
<keyword evidence="4" id="KW-1185">Reference proteome</keyword>
<dbReference type="KEGG" id="lti:JW886_07660"/>
<feature type="domain" description="DnaB/C C-terminal" evidence="2">
    <location>
        <begin position="156"/>
        <end position="223"/>
    </location>
</feature>
<protein>
    <submittedName>
        <fullName evidence="3">DnaD domain protein</fullName>
    </submittedName>
</protein>